<dbReference type="InterPro" id="IPR036691">
    <property type="entry name" value="Endo/exonu/phosph_ase_sf"/>
</dbReference>
<dbReference type="AlphaFoldDB" id="A0A1L4FT04"/>
<dbReference type="OrthoDB" id="403989at2"/>
<keyword evidence="2" id="KW-1185">Reference proteome</keyword>
<accession>A0A1L4FT04</accession>
<evidence type="ECO:0008006" key="3">
    <source>
        <dbReference type="Google" id="ProtNLM"/>
    </source>
</evidence>
<organism evidence="1 2">
    <name type="scientific">Mycoplasmopsis pullorum</name>
    <dbReference type="NCBI Taxonomy" id="48003"/>
    <lineage>
        <taxon>Bacteria</taxon>
        <taxon>Bacillati</taxon>
        <taxon>Mycoplasmatota</taxon>
        <taxon>Mycoplasmoidales</taxon>
        <taxon>Metamycoplasmataceae</taxon>
        <taxon>Mycoplasmopsis</taxon>
    </lineage>
</organism>
<protein>
    <recommendedName>
        <fullName evidence="3">Nuclease</fullName>
    </recommendedName>
</protein>
<evidence type="ECO:0000313" key="1">
    <source>
        <dbReference type="EMBL" id="APJ38728.1"/>
    </source>
</evidence>
<dbReference type="NCBIfam" id="NF045851">
    <property type="entry name" value="mem_nucl_MnuA"/>
    <property type="match status" value="1"/>
</dbReference>
<dbReference type="Gene3D" id="3.60.10.10">
    <property type="entry name" value="Endonuclease/exonuclease/phosphatase"/>
    <property type="match status" value="1"/>
</dbReference>
<name>A0A1L4FT04_9BACT</name>
<reference evidence="2" key="1">
    <citation type="submission" date="2016-10" db="EMBL/GenBank/DDBJ databases">
        <authorList>
            <person name="Beylefeld A."/>
            <person name="Abolnik C."/>
        </authorList>
    </citation>
    <scope>NUCLEOTIDE SEQUENCE [LARGE SCALE GENOMIC DNA]</scope>
    <source>
        <strain evidence="2">B359_6</strain>
    </source>
</reference>
<dbReference type="RefSeq" id="WP_073372729.1">
    <property type="nucleotide sequence ID" value="NZ_CP017813.1"/>
</dbReference>
<dbReference type="SUPFAM" id="SSF56219">
    <property type="entry name" value="DNase I-like"/>
    <property type="match status" value="1"/>
</dbReference>
<dbReference type="EMBL" id="CP017813">
    <property type="protein sequence ID" value="APJ38728.1"/>
    <property type="molecule type" value="Genomic_DNA"/>
</dbReference>
<dbReference type="KEGG" id="mpul:BLA55_03650"/>
<dbReference type="Proteomes" id="UP000184322">
    <property type="component" value="Chromosome"/>
</dbReference>
<sequence>MKKRRNKKANTAISLISSLIALGVVGTATYFGYDKFFKKSTQETKKPSTLVPEFKDFVPLAEDSIRVMNWNILNFGGNENSKKLLPKINNIVKAIKYSNATVVGFTEINYIDPKDRKSGVVSDLEDMQSLLGGDWKFIVNDSVVNPKFPNSKENYAIFYNSKLVEYDNFKENVTTKNIYTRPPFLARFKVKENGYKFYYSIAHFDAPGANEKNGEVLDSQYKPNGTQEITEAKSVYELIFKPKENENIDIIFGGDTNLYQKSNEIFESFSKYGVLSAYTDFENRLNDQYYNTSLSKSKNGVVKRKYANPYDKWLYKDFGIKNINQNPDALFKIDIVGLYNLKVWDKQDDIKKWESAKKNLSDKTDLTLANLTSDHAPIIIDIKFK</sequence>
<gene>
    <name evidence="1" type="ORF">BLA55_03650</name>
</gene>
<evidence type="ECO:0000313" key="2">
    <source>
        <dbReference type="Proteomes" id="UP000184322"/>
    </source>
</evidence>
<dbReference type="STRING" id="48003.BLA55_03650"/>
<proteinExistence type="predicted"/>